<keyword evidence="4 10" id="KW-0963">Cytoplasm</keyword>
<dbReference type="OrthoDB" id="9789811at2"/>
<dbReference type="SUPFAM" id="SSF51064">
    <property type="entry name" value="Head domain of nucleotide exchange factor GrpE"/>
    <property type="match status" value="1"/>
</dbReference>
<dbReference type="NCBIfam" id="NF010738">
    <property type="entry name" value="PRK14140.1"/>
    <property type="match status" value="1"/>
</dbReference>
<dbReference type="STRING" id="1969733.B5V00_12615"/>
<dbReference type="GO" id="GO:0051082">
    <property type="term" value="F:unfolded protein binding"/>
    <property type="evidence" value="ECO:0007669"/>
    <property type="project" value="TreeGrafter"/>
</dbReference>
<evidence type="ECO:0000256" key="11">
    <source>
        <dbReference type="RuleBase" id="RU000639"/>
    </source>
</evidence>
<dbReference type="RefSeq" id="WP_085011194.1">
    <property type="nucleotide sequence ID" value="NZ_NAAD01000016.1"/>
</dbReference>
<keyword evidence="6 10" id="KW-0143">Chaperone</keyword>
<feature type="region of interest" description="Disordered" evidence="13">
    <location>
        <begin position="187"/>
        <end position="211"/>
    </location>
</feature>
<dbReference type="GO" id="GO:0006457">
    <property type="term" value="P:protein folding"/>
    <property type="evidence" value="ECO:0007669"/>
    <property type="project" value="InterPro"/>
</dbReference>
<dbReference type="EMBL" id="NAAD01000016">
    <property type="protein sequence ID" value="ORJ58325.1"/>
    <property type="molecule type" value="Genomic_DNA"/>
</dbReference>
<evidence type="ECO:0000256" key="5">
    <source>
        <dbReference type="ARBA" id="ARBA00023016"/>
    </source>
</evidence>
<dbReference type="CDD" id="cd00446">
    <property type="entry name" value="GrpE"/>
    <property type="match status" value="1"/>
</dbReference>
<dbReference type="Pfam" id="PF01025">
    <property type="entry name" value="GrpE"/>
    <property type="match status" value="1"/>
</dbReference>
<evidence type="ECO:0000313" key="14">
    <source>
        <dbReference type="EMBL" id="ORJ58325.1"/>
    </source>
</evidence>
<dbReference type="GO" id="GO:0000774">
    <property type="term" value="F:adenyl-nucleotide exchange factor activity"/>
    <property type="evidence" value="ECO:0007669"/>
    <property type="project" value="InterPro"/>
</dbReference>
<evidence type="ECO:0000256" key="12">
    <source>
        <dbReference type="RuleBase" id="RU004478"/>
    </source>
</evidence>
<feature type="compositionally biased region" description="Basic and acidic residues" evidence="13">
    <location>
        <begin position="202"/>
        <end position="211"/>
    </location>
</feature>
<organism evidence="14 15">
    <name type="scientific">Geothermobacter hydrogeniphilus</name>
    <dbReference type="NCBI Taxonomy" id="1969733"/>
    <lineage>
        <taxon>Bacteria</taxon>
        <taxon>Pseudomonadati</taxon>
        <taxon>Thermodesulfobacteriota</taxon>
        <taxon>Desulfuromonadia</taxon>
        <taxon>Desulfuromonadales</taxon>
        <taxon>Geothermobacteraceae</taxon>
        <taxon>Geothermobacter</taxon>
    </lineage>
</organism>
<protein>
    <recommendedName>
        <fullName evidence="8 10">Protein GrpE</fullName>
    </recommendedName>
    <alternativeName>
        <fullName evidence="9 10">HSP-70 cofactor</fullName>
    </alternativeName>
</protein>
<evidence type="ECO:0000256" key="1">
    <source>
        <dbReference type="ARBA" id="ARBA00004496"/>
    </source>
</evidence>
<dbReference type="FunFam" id="2.30.22.10:FF:000001">
    <property type="entry name" value="Protein GrpE"/>
    <property type="match status" value="1"/>
</dbReference>
<keyword evidence="15" id="KW-1185">Reference proteome</keyword>
<evidence type="ECO:0000256" key="13">
    <source>
        <dbReference type="SAM" id="MobiDB-lite"/>
    </source>
</evidence>
<dbReference type="Gene3D" id="3.90.20.20">
    <property type="match status" value="1"/>
</dbReference>
<feature type="region of interest" description="Disordered" evidence="13">
    <location>
        <begin position="1"/>
        <end position="34"/>
    </location>
</feature>
<dbReference type="GO" id="GO:0051087">
    <property type="term" value="F:protein-folding chaperone binding"/>
    <property type="evidence" value="ECO:0007669"/>
    <property type="project" value="InterPro"/>
</dbReference>
<evidence type="ECO:0000256" key="9">
    <source>
        <dbReference type="ARBA" id="ARBA00076414"/>
    </source>
</evidence>
<dbReference type="PROSITE" id="PS01071">
    <property type="entry name" value="GRPE"/>
    <property type="match status" value="1"/>
</dbReference>
<dbReference type="InterPro" id="IPR000740">
    <property type="entry name" value="GrpE"/>
</dbReference>
<dbReference type="Gene3D" id="2.30.22.10">
    <property type="entry name" value="Head domain of nucleotide exchange factor GrpE"/>
    <property type="match status" value="1"/>
</dbReference>
<evidence type="ECO:0000256" key="7">
    <source>
        <dbReference type="ARBA" id="ARBA00053401"/>
    </source>
</evidence>
<gene>
    <name evidence="10" type="primary">grpE</name>
    <name evidence="14" type="ORF">B5V00_12615</name>
</gene>
<evidence type="ECO:0000256" key="2">
    <source>
        <dbReference type="ARBA" id="ARBA00009054"/>
    </source>
</evidence>
<dbReference type="SUPFAM" id="SSF58014">
    <property type="entry name" value="Coiled-coil domain of nucleotide exchange factor GrpE"/>
    <property type="match status" value="1"/>
</dbReference>
<evidence type="ECO:0000256" key="10">
    <source>
        <dbReference type="HAMAP-Rule" id="MF_01151"/>
    </source>
</evidence>
<dbReference type="InterPro" id="IPR013805">
    <property type="entry name" value="GrpE_CC"/>
</dbReference>
<evidence type="ECO:0000256" key="4">
    <source>
        <dbReference type="ARBA" id="ARBA00022490"/>
    </source>
</evidence>
<proteinExistence type="inferred from homology"/>
<dbReference type="HAMAP" id="MF_01151">
    <property type="entry name" value="GrpE"/>
    <property type="match status" value="1"/>
</dbReference>
<evidence type="ECO:0000313" key="15">
    <source>
        <dbReference type="Proteomes" id="UP000193136"/>
    </source>
</evidence>
<name>A0A1X0XZG4_9BACT</name>
<dbReference type="GO" id="GO:0042803">
    <property type="term" value="F:protein homodimerization activity"/>
    <property type="evidence" value="ECO:0007669"/>
    <property type="project" value="InterPro"/>
</dbReference>
<evidence type="ECO:0000256" key="8">
    <source>
        <dbReference type="ARBA" id="ARBA00072274"/>
    </source>
</evidence>
<accession>A0A1X0XZG4</accession>
<comment type="subcellular location">
    <subcellularLocation>
        <location evidence="1 10">Cytoplasm</location>
    </subcellularLocation>
</comment>
<dbReference type="PANTHER" id="PTHR21237:SF23">
    <property type="entry name" value="GRPE PROTEIN HOMOLOG, MITOCHONDRIAL"/>
    <property type="match status" value="1"/>
</dbReference>
<keyword evidence="5 10" id="KW-0346">Stress response</keyword>
<sequence>MTKQQNQEPEEKSTGNLQPEAETEEVGAQAATEDLAAELAAAREEAGKNWDLYLRSQAEMENFRKRMQRDKQDALRFANEGILREILPVIDNLERAVEHARENDTDTAGLLEGVEMTLDQFARALEKFGVKPVDAVGKPFDPACHEAMGQVVTGEIPPNSVVQQLQKGYLLNERLLRPALVMVAKAPEVETEQTSDSSASEAEEKPQTSED</sequence>
<dbReference type="PRINTS" id="PR00773">
    <property type="entry name" value="GRPEPROTEIN"/>
</dbReference>
<comment type="caution">
    <text evidence="14">The sequence shown here is derived from an EMBL/GenBank/DDBJ whole genome shotgun (WGS) entry which is preliminary data.</text>
</comment>
<dbReference type="NCBIfam" id="NF010748">
    <property type="entry name" value="PRK14150.1"/>
    <property type="match status" value="1"/>
</dbReference>
<evidence type="ECO:0000256" key="6">
    <source>
        <dbReference type="ARBA" id="ARBA00023186"/>
    </source>
</evidence>
<dbReference type="Proteomes" id="UP000193136">
    <property type="component" value="Unassembled WGS sequence"/>
</dbReference>
<comment type="subunit">
    <text evidence="3 10">Homodimer.</text>
</comment>
<dbReference type="AlphaFoldDB" id="A0A1X0XZG4"/>
<dbReference type="PANTHER" id="PTHR21237">
    <property type="entry name" value="GRPE PROTEIN"/>
    <property type="match status" value="1"/>
</dbReference>
<comment type="similarity">
    <text evidence="2 10 12">Belongs to the GrpE family.</text>
</comment>
<comment type="function">
    <text evidence="7 10 11">Participates actively in the response to hyperosmotic and heat shock by preventing the aggregation of stress-denatured proteins, in association with DnaK and GrpE. It is the nucleotide exchange factor for DnaK and may function as a thermosensor. Unfolded proteins bind initially to DnaJ; upon interaction with the DnaJ-bound protein, DnaK hydrolyzes its bound ATP, resulting in the formation of a stable complex. GrpE releases ADP from DnaK; ATP binding to DnaK triggers the release of the substrate protein, thus completing the reaction cycle. Several rounds of ATP-dependent interactions between DnaJ, DnaK and GrpE are required for fully efficient folding.</text>
</comment>
<dbReference type="InterPro" id="IPR009012">
    <property type="entry name" value="GrpE_head"/>
</dbReference>
<evidence type="ECO:0000256" key="3">
    <source>
        <dbReference type="ARBA" id="ARBA00011738"/>
    </source>
</evidence>
<reference evidence="14 15" key="1">
    <citation type="submission" date="2017-03" db="EMBL/GenBank/DDBJ databases">
        <title>Genome sequence of Geothermobacter sp. EPR-M, Deep-Sea Iron Reducer.</title>
        <authorList>
            <person name="Tully B."/>
            <person name="Savalia P."/>
            <person name="Abuyen K."/>
            <person name="Baughan C."/>
            <person name="Romero E."/>
            <person name="Ronkowski C."/>
            <person name="Torres B."/>
            <person name="Tremblay J."/>
            <person name="Trujillo A."/>
            <person name="Tyler M."/>
            <person name="Perez-Rodriguez I."/>
            <person name="Amend J."/>
        </authorList>
    </citation>
    <scope>NUCLEOTIDE SEQUENCE [LARGE SCALE GENOMIC DNA]</scope>
    <source>
        <strain evidence="14 15">EPR-M</strain>
    </source>
</reference>
<dbReference type="GO" id="GO:0005829">
    <property type="term" value="C:cytosol"/>
    <property type="evidence" value="ECO:0007669"/>
    <property type="project" value="TreeGrafter"/>
</dbReference>